<dbReference type="SUPFAM" id="SSF56672">
    <property type="entry name" value="DNA/RNA polymerases"/>
    <property type="match status" value="1"/>
</dbReference>
<reference evidence="3" key="2">
    <citation type="submission" date="2022-01" db="EMBL/GenBank/DDBJ databases">
        <authorList>
            <person name="Yamashiro T."/>
            <person name="Shiraishi A."/>
            <person name="Satake H."/>
            <person name="Nakayama K."/>
        </authorList>
    </citation>
    <scope>NUCLEOTIDE SEQUENCE</scope>
</reference>
<gene>
    <name evidence="3" type="ORF">Tco_1120910</name>
</gene>
<reference evidence="3" key="1">
    <citation type="journal article" date="2022" name="Int. J. Mol. Sci.">
        <title>Draft Genome of Tanacetum Coccineum: Genomic Comparison of Closely Related Tanacetum-Family Plants.</title>
        <authorList>
            <person name="Yamashiro T."/>
            <person name="Shiraishi A."/>
            <person name="Nakayama K."/>
            <person name="Satake H."/>
        </authorList>
    </citation>
    <scope>NUCLEOTIDE SEQUENCE</scope>
</reference>
<evidence type="ECO:0000259" key="2">
    <source>
        <dbReference type="Pfam" id="PF07727"/>
    </source>
</evidence>
<name>A0ABQ5IXN2_9ASTR</name>
<organism evidence="3 4">
    <name type="scientific">Tanacetum coccineum</name>
    <dbReference type="NCBI Taxonomy" id="301880"/>
    <lineage>
        <taxon>Eukaryota</taxon>
        <taxon>Viridiplantae</taxon>
        <taxon>Streptophyta</taxon>
        <taxon>Embryophyta</taxon>
        <taxon>Tracheophyta</taxon>
        <taxon>Spermatophyta</taxon>
        <taxon>Magnoliopsida</taxon>
        <taxon>eudicotyledons</taxon>
        <taxon>Gunneridae</taxon>
        <taxon>Pentapetalae</taxon>
        <taxon>asterids</taxon>
        <taxon>campanulids</taxon>
        <taxon>Asterales</taxon>
        <taxon>Asteraceae</taxon>
        <taxon>Asteroideae</taxon>
        <taxon>Anthemideae</taxon>
        <taxon>Anthemidinae</taxon>
        <taxon>Tanacetum</taxon>
    </lineage>
</organism>
<evidence type="ECO:0000313" key="4">
    <source>
        <dbReference type="Proteomes" id="UP001151760"/>
    </source>
</evidence>
<proteinExistence type="predicted"/>
<sequence>MARSGVDLKMAKIFLPIIDEEETDESSEEARQPQSPTPTQDSPSSSSEGEPKTRSLQELYEQEIKSIEKNDTWELTTLLKGQKAIGVKWVYKAKKNAKGEVEKYTPRLVAKGYKQKYGIDYEEVFSHVARLETIRMIIAIAAQHKWKIHQMDVKSAFLNRLLKEEVYVEQPEVYVAKGQEGKVLRLKKALYCLKQAPRAWNTRINKYFQAHGFTNA</sequence>
<dbReference type="InterPro" id="IPR013103">
    <property type="entry name" value="RVT_2"/>
</dbReference>
<evidence type="ECO:0000256" key="1">
    <source>
        <dbReference type="SAM" id="MobiDB-lite"/>
    </source>
</evidence>
<comment type="caution">
    <text evidence="3">The sequence shown here is derived from an EMBL/GenBank/DDBJ whole genome shotgun (WGS) entry which is preliminary data.</text>
</comment>
<keyword evidence="4" id="KW-1185">Reference proteome</keyword>
<feature type="domain" description="Reverse transcriptase Ty1/copia-type" evidence="2">
    <location>
        <begin position="70"/>
        <end position="214"/>
    </location>
</feature>
<accession>A0ABQ5IXN2</accession>
<feature type="region of interest" description="Disordered" evidence="1">
    <location>
        <begin position="17"/>
        <end position="54"/>
    </location>
</feature>
<dbReference type="Proteomes" id="UP001151760">
    <property type="component" value="Unassembled WGS sequence"/>
</dbReference>
<feature type="compositionally biased region" description="Acidic residues" evidence="1">
    <location>
        <begin position="18"/>
        <end position="27"/>
    </location>
</feature>
<dbReference type="EMBL" id="BQNB010021252">
    <property type="protein sequence ID" value="GJU04480.1"/>
    <property type="molecule type" value="Genomic_DNA"/>
</dbReference>
<evidence type="ECO:0000313" key="3">
    <source>
        <dbReference type="EMBL" id="GJU04480.1"/>
    </source>
</evidence>
<feature type="compositionally biased region" description="Low complexity" evidence="1">
    <location>
        <begin position="32"/>
        <end position="47"/>
    </location>
</feature>
<protein>
    <submittedName>
        <fullName evidence="3">Retrovirus-related pol polyprotein from transposon TNT 1-94</fullName>
    </submittedName>
</protein>
<dbReference type="Pfam" id="PF07727">
    <property type="entry name" value="RVT_2"/>
    <property type="match status" value="1"/>
</dbReference>
<dbReference type="InterPro" id="IPR043502">
    <property type="entry name" value="DNA/RNA_pol_sf"/>
</dbReference>